<dbReference type="GO" id="GO:0005524">
    <property type="term" value="F:ATP binding"/>
    <property type="evidence" value="ECO:0007669"/>
    <property type="project" value="UniProtKB-KW"/>
</dbReference>
<dbReference type="GO" id="GO:0016887">
    <property type="term" value="F:ATP hydrolysis activity"/>
    <property type="evidence" value="ECO:0007669"/>
    <property type="project" value="InterPro"/>
</dbReference>
<dbReference type="SMART" id="SM00382">
    <property type="entry name" value="AAA"/>
    <property type="match status" value="1"/>
</dbReference>
<dbReference type="Pfam" id="PF00005">
    <property type="entry name" value="ABC_tran"/>
    <property type="match status" value="1"/>
</dbReference>
<dbReference type="PATRIC" id="fig|582680.6.peg.441"/>
<evidence type="ECO:0000256" key="2">
    <source>
        <dbReference type="ARBA" id="ARBA00022448"/>
    </source>
</evidence>
<dbReference type="InterPro" id="IPR003593">
    <property type="entry name" value="AAA+_ATPase"/>
</dbReference>
<dbReference type="SUPFAM" id="SSF52540">
    <property type="entry name" value="P-loop containing nucleoside triphosphate hydrolases"/>
    <property type="match status" value="1"/>
</dbReference>
<dbReference type="CDD" id="cd03257">
    <property type="entry name" value="ABC_NikE_OppD_transporters"/>
    <property type="match status" value="1"/>
</dbReference>
<dbReference type="STRING" id="582680.RS86_00430"/>
<evidence type="ECO:0000259" key="5">
    <source>
        <dbReference type="PROSITE" id="PS50893"/>
    </source>
</evidence>
<dbReference type="Proteomes" id="UP000033740">
    <property type="component" value="Unassembled WGS sequence"/>
</dbReference>
<dbReference type="PROSITE" id="PS00211">
    <property type="entry name" value="ABC_TRANSPORTER_1"/>
    <property type="match status" value="1"/>
</dbReference>
<name>A0A0F0LUB4_9MICO</name>
<sequence>MSALFTLDGVSHHYRRSAPAALQDVTFAVEEGHSLGLVGESGSGKTTALSLMLGLRRPTAGKVLFEGEAPASGSRAAVRAFRRAVQPVYQDPFASLDPRQRVDSVLAEPLRWLGDRDRDAERGDRDARASRRDRLVEALREVELEDDALLRYPHEFSGGQRQRIAIARALITRPRVLLADEPVSALDLSTRLDIVRLLARLQAEHGMTLVMVSHDLSIVAELCADVVVLQGGRVVDAGRTADVLANPRSAYTRALIDAVPRLPQA</sequence>
<keyword evidence="3" id="KW-0547">Nucleotide-binding</keyword>
<keyword evidence="2" id="KW-0813">Transport</keyword>
<evidence type="ECO:0000256" key="3">
    <source>
        <dbReference type="ARBA" id="ARBA00022741"/>
    </source>
</evidence>
<dbReference type="InterPro" id="IPR003439">
    <property type="entry name" value="ABC_transporter-like_ATP-bd"/>
</dbReference>
<dbReference type="RefSeq" id="WP_045270566.1">
    <property type="nucleotide sequence ID" value="NZ_JYIX01000022.1"/>
</dbReference>
<dbReference type="InterPro" id="IPR050319">
    <property type="entry name" value="ABC_transp_ATP-bind"/>
</dbReference>
<dbReference type="GO" id="GO:0055085">
    <property type="term" value="P:transmembrane transport"/>
    <property type="evidence" value="ECO:0007669"/>
    <property type="project" value="UniProtKB-ARBA"/>
</dbReference>
<comment type="similarity">
    <text evidence="1">Belongs to the ABC transporter superfamily.</text>
</comment>
<dbReference type="PROSITE" id="PS50893">
    <property type="entry name" value="ABC_TRANSPORTER_2"/>
    <property type="match status" value="1"/>
</dbReference>
<evidence type="ECO:0000313" key="6">
    <source>
        <dbReference type="EMBL" id="KJL35890.1"/>
    </source>
</evidence>
<evidence type="ECO:0000313" key="7">
    <source>
        <dbReference type="Proteomes" id="UP000033740"/>
    </source>
</evidence>
<keyword evidence="7" id="KW-1185">Reference proteome</keyword>
<dbReference type="InterPro" id="IPR017871">
    <property type="entry name" value="ABC_transporter-like_CS"/>
</dbReference>
<reference evidence="6 7" key="1">
    <citation type="submission" date="2015-02" db="EMBL/GenBank/DDBJ databases">
        <title>Draft genome sequences of ten Microbacterium spp. with emphasis on heavy metal contaminated environments.</title>
        <authorList>
            <person name="Corretto E."/>
        </authorList>
    </citation>
    <scope>NUCLEOTIDE SEQUENCE [LARGE SCALE GENOMIC DNA]</scope>
    <source>
        <strain evidence="6 7">ARN176</strain>
    </source>
</reference>
<feature type="domain" description="ABC transporter" evidence="5">
    <location>
        <begin position="5"/>
        <end position="256"/>
    </location>
</feature>
<dbReference type="PANTHER" id="PTHR43776">
    <property type="entry name" value="TRANSPORT ATP-BINDING PROTEIN"/>
    <property type="match status" value="1"/>
</dbReference>
<comment type="caution">
    <text evidence="6">The sequence shown here is derived from an EMBL/GenBank/DDBJ whole genome shotgun (WGS) entry which is preliminary data.</text>
</comment>
<dbReference type="EMBL" id="JYIX01000022">
    <property type="protein sequence ID" value="KJL35890.1"/>
    <property type="molecule type" value="Genomic_DNA"/>
</dbReference>
<evidence type="ECO:0000256" key="4">
    <source>
        <dbReference type="ARBA" id="ARBA00022840"/>
    </source>
</evidence>
<dbReference type="AlphaFoldDB" id="A0A0F0LUB4"/>
<dbReference type="Gene3D" id="3.40.50.300">
    <property type="entry name" value="P-loop containing nucleotide triphosphate hydrolases"/>
    <property type="match status" value="1"/>
</dbReference>
<accession>A0A0F0LUB4</accession>
<proteinExistence type="inferred from homology"/>
<dbReference type="InterPro" id="IPR027417">
    <property type="entry name" value="P-loop_NTPase"/>
</dbReference>
<dbReference type="PANTHER" id="PTHR43776:SF7">
    <property type="entry name" value="D,D-DIPEPTIDE TRANSPORT ATP-BINDING PROTEIN DDPF-RELATED"/>
    <property type="match status" value="1"/>
</dbReference>
<evidence type="ECO:0000256" key="1">
    <source>
        <dbReference type="ARBA" id="ARBA00005417"/>
    </source>
</evidence>
<organism evidence="6 7">
    <name type="scientific">Microbacterium azadirachtae</name>
    <dbReference type="NCBI Taxonomy" id="582680"/>
    <lineage>
        <taxon>Bacteria</taxon>
        <taxon>Bacillati</taxon>
        <taxon>Actinomycetota</taxon>
        <taxon>Actinomycetes</taxon>
        <taxon>Micrococcales</taxon>
        <taxon>Microbacteriaceae</taxon>
        <taxon>Microbacterium</taxon>
    </lineage>
</organism>
<keyword evidence="4 6" id="KW-0067">ATP-binding</keyword>
<protein>
    <submittedName>
        <fullName evidence="6">Oligopeptide transport ATP-binding protein OppF</fullName>
    </submittedName>
</protein>
<gene>
    <name evidence="6" type="primary">oppF_1</name>
    <name evidence="6" type="ORF">RS86_00430</name>
</gene>